<comment type="caution">
    <text evidence="1">The sequence shown here is derived from an EMBL/GenBank/DDBJ whole genome shotgun (WGS) entry which is preliminary data.</text>
</comment>
<protein>
    <submittedName>
        <fullName evidence="1">Uncharacterized protein</fullName>
    </submittedName>
</protein>
<dbReference type="EMBL" id="JAIWYP010000005">
    <property type="protein sequence ID" value="KAH3821024.1"/>
    <property type="molecule type" value="Genomic_DNA"/>
</dbReference>
<evidence type="ECO:0000313" key="1">
    <source>
        <dbReference type="EMBL" id="KAH3821024.1"/>
    </source>
</evidence>
<accession>A0A9D4GT59</accession>
<name>A0A9D4GT59_DREPO</name>
<gene>
    <name evidence="1" type="ORF">DPMN_122780</name>
</gene>
<evidence type="ECO:0000313" key="2">
    <source>
        <dbReference type="Proteomes" id="UP000828390"/>
    </source>
</evidence>
<sequence length="88" mass="10390">MKKQFPKPNNRCIIQKRTTTIRGCQETPYQLHTAVRWQLLSVTLRKMKLVYRRTNGYTSHDRIMVYNGLQVDAVSATYHTQCQLFSVK</sequence>
<organism evidence="1 2">
    <name type="scientific">Dreissena polymorpha</name>
    <name type="common">Zebra mussel</name>
    <name type="synonym">Mytilus polymorpha</name>
    <dbReference type="NCBI Taxonomy" id="45954"/>
    <lineage>
        <taxon>Eukaryota</taxon>
        <taxon>Metazoa</taxon>
        <taxon>Spiralia</taxon>
        <taxon>Lophotrochozoa</taxon>
        <taxon>Mollusca</taxon>
        <taxon>Bivalvia</taxon>
        <taxon>Autobranchia</taxon>
        <taxon>Heteroconchia</taxon>
        <taxon>Euheterodonta</taxon>
        <taxon>Imparidentia</taxon>
        <taxon>Neoheterodontei</taxon>
        <taxon>Myida</taxon>
        <taxon>Dreissenoidea</taxon>
        <taxon>Dreissenidae</taxon>
        <taxon>Dreissena</taxon>
    </lineage>
</organism>
<dbReference type="AlphaFoldDB" id="A0A9D4GT59"/>
<reference evidence="1" key="2">
    <citation type="submission" date="2020-11" db="EMBL/GenBank/DDBJ databases">
        <authorList>
            <person name="McCartney M.A."/>
            <person name="Auch B."/>
            <person name="Kono T."/>
            <person name="Mallez S."/>
            <person name="Becker A."/>
            <person name="Gohl D.M."/>
            <person name="Silverstein K.A.T."/>
            <person name="Koren S."/>
            <person name="Bechman K.B."/>
            <person name="Herman A."/>
            <person name="Abrahante J.E."/>
            <person name="Garbe J."/>
        </authorList>
    </citation>
    <scope>NUCLEOTIDE SEQUENCE</scope>
    <source>
        <strain evidence="1">Duluth1</strain>
        <tissue evidence="1">Whole animal</tissue>
    </source>
</reference>
<dbReference type="Proteomes" id="UP000828390">
    <property type="component" value="Unassembled WGS sequence"/>
</dbReference>
<proteinExistence type="predicted"/>
<keyword evidence="2" id="KW-1185">Reference proteome</keyword>
<reference evidence="1" key="1">
    <citation type="journal article" date="2019" name="bioRxiv">
        <title>The Genome of the Zebra Mussel, Dreissena polymorpha: A Resource for Invasive Species Research.</title>
        <authorList>
            <person name="McCartney M.A."/>
            <person name="Auch B."/>
            <person name="Kono T."/>
            <person name="Mallez S."/>
            <person name="Zhang Y."/>
            <person name="Obille A."/>
            <person name="Becker A."/>
            <person name="Abrahante J.E."/>
            <person name="Garbe J."/>
            <person name="Badalamenti J.P."/>
            <person name="Herman A."/>
            <person name="Mangelson H."/>
            <person name="Liachko I."/>
            <person name="Sullivan S."/>
            <person name="Sone E.D."/>
            <person name="Koren S."/>
            <person name="Silverstein K.A.T."/>
            <person name="Beckman K.B."/>
            <person name="Gohl D.M."/>
        </authorList>
    </citation>
    <scope>NUCLEOTIDE SEQUENCE</scope>
    <source>
        <strain evidence="1">Duluth1</strain>
        <tissue evidence="1">Whole animal</tissue>
    </source>
</reference>